<dbReference type="EMBL" id="KB555126">
    <property type="protein sequence ID" value="EMP29578.1"/>
    <property type="molecule type" value="Genomic_DNA"/>
</dbReference>
<dbReference type="STRING" id="8469.M7BBP8"/>
<feature type="region of interest" description="Disordered" evidence="8">
    <location>
        <begin position="483"/>
        <end position="546"/>
    </location>
</feature>
<feature type="compositionally biased region" description="Basic and acidic residues" evidence="8">
    <location>
        <begin position="2320"/>
        <end position="2341"/>
    </location>
</feature>
<feature type="region of interest" description="Disordered" evidence="8">
    <location>
        <begin position="319"/>
        <end position="352"/>
    </location>
</feature>
<feature type="region of interest" description="Disordered" evidence="8">
    <location>
        <begin position="1694"/>
        <end position="1721"/>
    </location>
</feature>
<evidence type="ECO:0000256" key="7">
    <source>
        <dbReference type="RuleBase" id="RU000686"/>
    </source>
</evidence>
<feature type="compositionally biased region" description="Low complexity" evidence="8">
    <location>
        <begin position="2521"/>
        <end position="2571"/>
    </location>
</feature>
<feature type="compositionally biased region" description="Basic and acidic residues" evidence="8">
    <location>
        <begin position="402"/>
        <end position="411"/>
    </location>
</feature>
<feature type="region of interest" description="Disordered" evidence="8">
    <location>
        <begin position="1386"/>
        <end position="1412"/>
    </location>
</feature>
<feature type="compositionally biased region" description="Basic and acidic residues" evidence="8">
    <location>
        <begin position="502"/>
        <end position="512"/>
    </location>
</feature>
<dbReference type="GO" id="GO:0005874">
    <property type="term" value="C:microtubule"/>
    <property type="evidence" value="ECO:0007669"/>
    <property type="project" value="UniProtKB-KW"/>
</dbReference>
<feature type="compositionally biased region" description="Basic and acidic residues" evidence="8">
    <location>
        <begin position="1076"/>
        <end position="1096"/>
    </location>
</feature>
<feature type="compositionally biased region" description="Polar residues" evidence="8">
    <location>
        <begin position="1065"/>
        <end position="1074"/>
    </location>
</feature>
<accession>M7BBP8</accession>
<comment type="subcellular location">
    <subcellularLocation>
        <location evidence="1 7">Cytoplasm</location>
        <location evidence="1 7">Cytoskeleton</location>
    </subcellularLocation>
</comment>
<dbReference type="PANTHER" id="PTHR11501">
    <property type="entry name" value="MICROTUBULE-ASSOCIATED PROTEIN"/>
    <property type="match status" value="1"/>
</dbReference>
<keyword evidence="2 7" id="KW-0963">Cytoplasm</keyword>
<feature type="compositionally biased region" description="Basic and acidic residues" evidence="8">
    <location>
        <begin position="639"/>
        <end position="649"/>
    </location>
</feature>
<feature type="region of interest" description="Disordered" evidence="8">
    <location>
        <begin position="830"/>
        <end position="886"/>
    </location>
</feature>
<evidence type="ECO:0000313" key="10">
    <source>
        <dbReference type="Proteomes" id="UP000031443"/>
    </source>
</evidence>
<dbReference type="GO" id="GO:0008017">
    <property type="term" value="F:microtubule binding"/>
    <property type="evidence" value="ECO:0007669"/>
    <property type="project" value="InterPro"/>
</dbReference>
<feature type="region of interest" description="Disordered" evidence="8">
    <location>
        <begin position="451"/>
        <end position="470"/>
    </location>
</feature>
<feature type="compositionally biased region" description="Basic and acidic residues" evidence="8">
    <location>
        <begin position="335"/>
        <end position="350"/>
    </location>
</feature>
<evidence type="ECO:0000256" key="1">
    <source>
        <dbReference type="ARBA" id="ARBA00004245"/>
    </source>
</evidence>
<dbReference type="PROSITE" id="PS51491">
    <property type="entry name" value="TAU_MAP_2"/>
    <property type="match status" value="4"/>
</dbReference>
<dbReference type="Proteomes" id="UP000031443">
    <property type="component" value="Unassembled WGS sequence"/>
</dbReference>
<evidence type="ECO:0000256" key="4">
    <source>
        <dbReference type="ARBA" id="ARBA00022701"/>
    </source>
</evidence>
<evidence type="ECO:0000256" key="8">
    <source>
        <dbReference type="SAM" id="MobiDB-lite"/>
    </source>
</evidence>
<feature type="region of interest" description="Disordered" evidence="8">
    <location>
        <begin position="2245"/>
        <end position="2700"/>
    </location>
</feature>
<feature type="compositionally biased region" description="Polar residues" evidence="8">
    <location>
        <begin position="2343"/>
        <end position="2353"/>
    </location>
</feature>
<feature type="region of interest" description="Disordered" evidence="8">
    <location>
        <begin position="2190"/>
        <end position="2223"/>
    </location>
</feature>
<keyword evidence="3" id="KW-0597">Phosphoprotein</keyword>
<feature type="compositionally biased region" description="Polar residues" evidence="8">
    <location>
        <begin position="2651"/>
        <end position="2666"/>
    </location>
</feature>
<sequence>MGAGARARAGREPTLAPVLAPATPEPLKISASVVAFLWSLFWTGKWELKSMRKEQWCLSLATVGAEQFTLRGLKFQLLCFQTAHYNEELKACAVLHWIVIVNCEFVSVSPREITGEKMSYKEFLDHSETWAMDDRDLCFESQSIFRPMEETEPFKMHREDVLSDMLLRPSGETRLPFTEHFEASEEVHAPHAAVMVPELPSLGSPYSPAEVMDPSAFMTLDSTTESLLNISAPARVTVPEEHWLGVQHAVEGLDESSFGEPPASAPAVEEVCVQVMGQVSIPVVEELMVFEPSVEQHKSALNEPPAVSSAPAEVMEQKVTVPEASTPGADSTLVEENKPSPSKHTEHLLKPNELLPELAVEAKERFTLIETKETLPEKTAPAADLAIVEKLKEEAELSHAHHIEPPQEKSPLEPTGVPTAQVRQANKSSDRRFGRAKPAAVPGADVPEELLVGLSQQKSSDPKADPFSMPELGWVSGTFSRTRAPHKKAAGQLLSMPSEFVESQRDVPRETWDSEGSPVILKKKKKKPKQKRNHHPRTMELGDENVGVSKAPKVPLFAAELQKPDIPFVLPAEGVKEHSTPSREGKRKGTSDVSRDAKVGTESHLLDDQNIISSPAAGQQSLKTEGPFKFLLDAKGGEVMKPEEMKDDSSLQSKSKNKQVPLEKLECKAEHTKMGDPASALTQTKPMEISFVEKNKKIECKHSEHSDLKASISKGINLNKVDTPLEAKPVEISLIDENKEIKCVSPKHIAADETVPSEVQTPIGALTGEKPKKRDKPKEGIAGKNKKADFSFSEQPFLLETKTDTAKLPAPAETVDIANIDFTDKSKQTGFTALDHPTETDPNMALVTDKSKKRGSDGKNKKVKNFSEQPVLLEAERDPNKLPAVAETADKTKEIIFTDKDKETGFAIAEHSLENMTGPSTAKVADKPKKRTSDGKNKKAEKSYFQQPFFLEVKEDTSSLPAVMEKDDKTKKIFFTDKGKETDFTIAEHLLEGATATVKVQGPTTTLVTEEPKNGMTGKSEKAEFSISEQPLLLETKTDAAKLSASAETISKTKEDSLMDKSIETEFTTDSSRALMTDKPKKEDSDRKGKKAEKSSFEQPFLLETKTDTRKLPTVVEKAEKIKEMGFADIGKEPIFTTAGLQLENLTDTTTVQVPTMKLITEKPKIKESNEKSFFEQLVPSDYEMDTAKSKTLFKTKETHSSDKAKQTDFTTLDHLLEDITDTAKAHIPITELVADKPKKRCSDGKSKKIENSAEHLAVLEAKTDSVKLPAVVEEADKIKEIHSTDKGKETQFTTSEHLLEDITDTAKIQTPITPLVTGKAKENNENSTKADVGLEKPFLLETKVDTATLPGGADEIVDKTEAVTSSDRNREAGFTILEHRTTIEPGPALVPNKCKKRGNDGKNKKAKSASEQPVLLETKTDKSKIQPPIVTDLEYQMEEMGLVDENQNIRNFSSEHQMLWDNKVDLFTPYTQSRAAGVDRVGKACSIDKNQGLASIFPEYPIKDDGSKVPLPPGVVLEGTNDESSMGDKREKNKHSHSEHSVNLEGEEAGVPAFTSVKEGDKSKVTSAGEKKKKGKCPSLDSPVKQDAKAGRDEVHTSILAEFDDKEISFTDEKQSTECASLEHLVKETDAVKGTIPTDAKVMDKMEGSSYAGEKDVGCISPELTVQGENKAEAVVLQVLAAAVVVNKTKETELGERKETELGERKKSEQSFPECPVSLEKKTDAAEAAGVILRDAQTEEISPTDKIKGHSEHSEGDAADKIEAGLKDFQALKSEEDKCADLPQKKTDGSGQKVLKETKKEERVKATEQIKGYMRPTKSRGLPTPPPRPAVQDREKPRQLKANGMSRQRQEKEYSQLCKAKNTDSFSEAYHCMESQKDFSKTKFEWQRTEGKLNEIGLNVNSGGQIKDGLVKNAGFTDEDKLCFFEGKLDKELKIAQKDKREIEVQSKKYQAAPGHLESWSLISEAFPSAEGNLANPKTTDFHLGQAGAERPCTGLGKNEAITDQEKAAGKSAMETKCQQEQNLPNLSVSESDPDKYMKEQEISVWNPNFNPILPDNSGSKEATVKKDGAPSYCVIGVVNDNYLQSGFSSSLTASNPKPPTTTIEFAQDDSKSSYFNNISEMEEERFMVEMEEKLSCADEDNFLNRAAHQRKAMRRAMSECSHLSVPQTLNLADKYPEPLVREDLATGLLSPTSSLTQSSSPVTRKPGAPMKRSMTVSEEQTSVYSLGAEQNNAELPSLTVKEHQSLLTEEPAAKKREEWNGGSSTSVKKELGSPGLYHSKLEQIPEISSHDKGREEEAAAANRDKRNVIDEAASLDSPRSRGSEMESSKTVPLERKEIEVSNVQSTPSSQLGVLPRDAKPEEIKPVELVTGNDITAPPNKELPPSPEKKTKPSASTPSAKPAATKTKPLSTTSPKRPASATPGQNKKPTSPTAGPTSATTPKRPTTGTTRPSTLTPKDTKPKYALGMQKKLISKKQRRMSGHSWKLCQHPQRVAIKTETKLADARKTTVKSPSADLSRPKSAPANSAKSSATTPTATTPGTPVSPGVTTSRPKPKPAAARPTTASSTTPEAKKPSTVKAPLKTSTVPKPPRPTSSVSASDLKNIRSKIGSTDNIKHQPGGGRAKVEKKPESAGAARKSEPNAVSKMAPTKTTVTKEGAQKQPNGKVQIVSKKANYSHVQSKCGSKDNIKHVPGGGNVQIQSKKVDISKVSSKCGSKTNIKHKPGGGDVKIENQKLNFKEKAQAKVGSLDNVGHVPAGGTMKIESHKLMFREKAKARTDHGADIVVSKSPNLSSSTSPWCSTSVSESLGSIASSSPLQQPAPHAEDLSAVLSQQGL</sequence>
<gene>
    <name evidence="9" type="ORF">UY3_13297</name>
</gene>
<feature type="region of interest" description="Disordered" evidence="8">
    <location>
        <begin position="2710"/>
        <end position="2729"/>
    </location>
</feature>
<feature type="compositionally biased region" description="Basic and acidic residues" evidence="8">
    <location>
        <begin position="1694"/>
        <end position="1710"/>
    </location>
</feature>
<feature type="compositionally biased region" description="Basic and acidic residues" evidence="8">
    <location>
        <begin position="1051"/>
        <end position="1064"/>
    </location>
</feature>
<feature type="compositionally biased region" description="Low complexity" evidence="8">
    <location>
        <begin position="2394"/>
        <end position="2417"/>
    </location>
</feature>
<feature type="region of interest" description="Disordered" evidence="8">
    <location>
        <begin position="1002"/>
        <end position="1027"/>
    </location>
</feature>
<feature type="compositionally biased region" description="Low complexity" evidence="8">
    <location>
        <begin position="2788"/>
        <end position="2808"/>
    </location>
</feature>
<protein>
    <recommendedName>
        <fullName evidence="7">Microtubule-associated protein</fullName>
    </recommendedName>
</protein>
<feature type="region of interest" description="Disordered" evidence="8">
    <location>
        <begin position="1044"/>
        <end position="1100"/>
    </location>
</feature>
<feature type="compositionally biased region" description="Polar residues" evidence="8">
    <location>
        <begin position="610"/>
        <end position="623"/>
    </location>
</feature>
<dbReference type="GO" id="GO:0000226">
    <property type="term" value="P:microtubule cytoskeleton organization"/>
    <property type="evidence" value="ECO:0007669"/>
    <property type="project" value="TreeGrafter"/>
</dbReference>
<feature type="region of interest" description="Disordered" evidence="8">
    <location>
        <begin position="1500"/>
        <end position="1594"/>
    </location>
</feature>
<feature type="region of interest" description="Disordered" evidence="8">
    <location>
        <begin position="639"/>
        <end position="661"/>
    </location>
</feature>
<feature type="compositionally biased region" description="Basic and acidic residues" evidence="8">
    <location>
        <begin position="574"/>
        <end position="607"/>
    </location>
</feature>
<evidence type="ECO:0000256" key="3">
    <source>
        <dbReference type="ARBA" id="ARBA00022553"/>
    </source>
</evidence>
<feature type="compositionally biased region" description="Basic and acidic residues" evidence="8">
    <location>
        <begin position="2358"/>
        <end position="2367"/>
    </location>
</feature>
<dbReference type="GO" id="GO:0031175">
    <property type="term" value="P:neuron projection development"/>
    <property type="evidence" value="ECO:0007669"/>
    <property type="project" value="TreeGrafter"/>
</dbReference>
<name>M7BBP8_CHEMY</name>
<feature type="region of interest" description="Disordered" evidence="8">
    <location>
        <begin position="910"/>
        <end position="941"/>
    </location>
</feature>
<dbReference type="Pfam" id="PF00418">
    <property type="entry name" value="Tubulin-binding"/>
    <property type="match status" value="4"/>
</dbReference>
<feature type="region of interest" description="Disordered" evidence="8">
    <location>
        <begin position="753"/>
        <end position="787"/>
    </location>
</feature>
<feature type="compositionally biased region" description="Basic residues" evidence="8">
    <location>
        <begin position="2473"/>
        <end position="2482"/>
    </location>
</feature>
<feature type="compositionally biased region" description="Basic and acidic residues" evidence="8">
    <location>
        <begin position="769"/>
        <end position="787"/>
    </location>
</feature>
<feature type="compositionally biased region" description="Basic and acidic residues" evidence="8">
    <location>
        <begin position="2281"/>
        <end position="2311"/>
    </location>
</feature>
<feature type="compositionally biased region" description="Polar residues" evidence="8">
    <location>
        <begin position="2809"/>
        <end position="2819"/>
    </location>
</feature>
<proteinExistence type="predicted"/>
<keyword evidence="10" id="KW-1185">Reference proteome</keyword>
<dbReference type="PROSITE" id="PS00229">
    <property type="entry name" value="TAU_MAP_1"/>
    <property type="match status" value="3"/>
</dbReference>
<dbReference type="InterPro" id="IPR027324">
    <property type="entry name" value="MAP2/MAP4/Tau"/>
</dbReference>
<feature type="region of interest" description="Disordered" evidence="8">
    <location>
        <begin position="1734"/>
        <end position="1857"/>
    </location>
</feature>
<keyword evidence="6 7" id="KW-0206">Cytoskeleton</keyword>
<reference evidence="10" key="1">
    <citation type="journal article" date="2013" name="Nat. Genet.">
        <title>The draft genomes of soft-shell turtle and green sea turtle yield insights into the development and evolution of the turtle-specific body plan.</title>
        <authorList>
            <person name="Wang Z."/>
            <person name="Pascual-Anaya J."/>
            <person name="Zadissa A."/>
            <person name="Li W."/>
            <person name="Niimura Y."/>
            <person name="Huang Z."/>
            <person name="Li C."/>
            <person name="White S."/>
            <person name="Xiong Z."/>
            <person name="Fang D."/>
            <person name="Wang B."/>
            <person name="Ming Y."/>
            <person name="Chen Y."/>
            <person name="Zheng Y."/>
            <person name="Kuraku S."/>
            <person name="Pignatelli M."/>
            <person name="Herrero J."/>
            <person name="Beal K."/>
            <person name="Nozawa M."/>
            <person name="Li Q."/>
            <person name="Wang J."/>
            <person name="Zhang H."/>
            <person name="Yu L."/>
            <person name="Shigenobu S."/>
            <person name="Wang J."/>
            <person name="Liu J."/>
            <person name="Flicek P."/>
            <person name="Searle S."/>
            <person name="Wang J."/>
            <person name="Kuratani S."/>
            <person name="Yin Y."/>
            <person name="Aken B."/>
            <person name="Zhang G."/>
            <person name="Irie N."/>
        </authorList>
    </citation>
    <scope>NUCLEOTIDE SEQUENCE [LARGE SCALE GENOMIC DNA]</scope>
</reference>
<feature type="region of interest" description="Disordered" evidence="8">
    <location>
        <begin position="2787"/>
        <end position="2837"/>
    </location>
</feature>
<feature type="region of interest" description="Disordered" evidence="8">
    <location>
        <begin position="572"/>
        <end position="624"/>
    </location>
</feature>
<feature type="compositionally biased region" description="Basic and acidic residues" evidence="8">
    <location>
        <begin position="1585"/>
        <end position="1594"/>
    </location>
</feature>
<dbReference type="InterPro" id="IPR001084">
    <property type="entry name" value="MAP_tubulin-bd_rpt"/>
</dbReference>
<evidence type="ECO:0000256" key="5">
    <source>
        <dbReference type="ARBA" id="ARBA00022737"/>
    </source>
</evidence>
<feature type="compositionally biased region" description="Basic and acidic residues" evidence="8">
    <location>
        <begin position="1527"/>
        <end position="1543"/>
    </location>
</feature>
<dbReference type="GO" id="GO:0043005">
    <property type="term" value="C:neuron projection"/>
    <property type="evidence" value="ECO:0007669"/>
    <property type="project" value="TreeGrafter"/>
</dbReference>
<evidence type="ECO:0000256" key="6">
    <source>
        <dbReference type="ARBA" id="ARBA00023212"/>
    </source>
</evidence>
<dbReference type="PANTHER" id="PTHR11501:SF16">
    <property type="entry name" value="MICROTUBULE-ASSOCIATED PROTEIN 4"/>
    <property type="match status" value="1"/>
</dbReference>
<feature type="compositionally biased region" description="Basic and acidic residues" evidence="8">
    <location>
        <begin position="924"/>
        <end position="941"/>
    </location>
</feature>
<feature type="region of interest" description="Disordered" evidence="8">
    <location>
        <begin position="402"/>
        <end position="444"/>
    </location>
</feature>
<feature type="compositionally biased region" description="Basic and acidic residues" evidence="8">
    <location>
        <begin position="2497"/>
        <end position="2508"/>
    </location>
</feature>
<feature type="compositionally biased region" description="Low complexity" evidence="8">
    <location>
        <begin position="2430"/>
        <end position="2458"/>
    </location>
</feature>
<keyword evidence="5" id="KW-0677">Repeat</keyword>
<feature type="compositionally biased region" description="Basic and acidic residues" evidence="8">
    <location>
        <begin position="1774"/>
        <end position="1809"/>
    </location>
</feature>
<evidence type="ECO:0000256" key="2">
    <source>
        <dbReference type="ARBA" id="ARBA00022490"/>
    </source>
</evidence>
<organism evidence="9 10">
    <name type="scientific">Chelonia mydas</name>
    <name type="common">Green sea-turtle</name>
    <name type="synonym">Chelonia agassizi</name>
    <dbReference type="NCBI Taxonomy" id="8469"/>
    <lineage>
        <taxon>Eukaryota</taxon>
        <taxon>Metazoa</taxon>
        <taxon>Chordata</taxon>
        <taxon>Craniata</taxon>
        <taxon>Vertebrata</taxon>
        <taxon>Euteleostomi</taxon>
        <taxon>Archelosauria</taxon>
        <taxon>Testudinata</taxon>
        <taxon>Testudines</taxon>
        <taxon>Cryptodira</taxon>
        <taxon>Durocryptodira</taxon>
        <taxon>Americhelydia</taxon>
        <taxon>Chelonioidea</taxon>
        <taxon>Cheloniidae</taxon>
        <taxon>Chelonia</taxon>
    </lineage>
</organism>
<feature type="compositionally biased region" description="Low complexity" evidence="8">
    <location>
        <begin position="2190"/>
        <end position="2203"/>
    </location>
</feature>
<keyword evidence="4 7" id="KW-0493">Microtubule</keyword>
<feature type="compositionally biased region" description="Basic and acidic residues" evidence="8">
    <location>
        <begin position="1744"/>
        <end position="1767"/>
    </location>
</feature>
<evidence type="ECO:0000313" key="9">
    <source>
        <dbReference type="EMBL" id="EMP29578.1"/>
    </source>
</evidence>
<feature type="compositionally biased region" description="Basic residues" evidence="8">
    <location>
        <begin position="521"/>
        <end position="536"/>
    </location>
</feature>